<evidence type="ECO:0000313" key="3">
    <source>
        <dbReference type="Proteomes" id="UP001054902"/>
    </source>
</evidence>
<reference evidence="2 3" key="1">
    <citation type="journal article" date="2021" name="Sci. Rep.">
        <title>The genome of the diatom Chaetoceros tenuissimus carries an ancient integrated fragment of an extant virus.</title>
        <authorList>
            <person name="Hongo Y."/>
            <person name="Kimura K."/>
            <person name="Takaki Y."/>
            <person name="Yoshida Y."/>
            <person name="Baba S."/>
            <person name="Kobayashi G."/>
            <person name="Nagasaki K."/>
            <person name="Hano T."/>
            <person name="Tomaru Y."/>
        </authorList>
    </citation>
    <scope>NUCLEOTIDE SEQUENCE [LARGE SCALE GENOMIC DNA]</scope>
    <source>
        <strain evidence="2 3">NIES-3715</strain>
    </source>
</reference>
<dbReference type="Gene3D" id="1.25.40.20">
    <property type="entry name" value="Ankyrin repeat-containing domain"/>
    <property type="match status" value="1"/>
</dbReference>
<dbReference type="Pfam" id="PF00646">
    <property type="entry name" value="F-box"/>
    <property type="match status" value="1"/>
</dbReference>
<evidence type="ECO:0000259" key="1">
    <source>
        <dbReference type="PROSITE" id="PS50181"/>
    </source>
</evidence>
<proteinExistence type="predicted"/>
<dbReference type="InterPro" id="IPR036770">
    <property type="entry name" value="Ankyrin_rpt-contain_sf"/>
</dbReference>
<dbReference type="PANTHER" id="PTHR46586">
    <property type="entry name" value="ANKYRIN REPEAT-CONTAINING PROTEIN"/>
    <property type="match status" value="1"/>
</dbReference>
<dbReference type="EMBL" id="BLLK01000074">
    <property type="protein sequence ID" value="GFH61276.1"/>
    <property type="molecule type" value="Genomic_DNA"/>
</dbReference>
<evidence type="ECO:0000313" key="2">
    <source>
        <dbReference type="EMBL" id="GFH61276.1"/>
    </source>
</evidence>
<accession>A0AAD3HFD7</accession>
<gene>
    <name evidence="2" type="ORF">CTEN210_17752</name>
</gene>
<sequence length="746" mass="86465">MSVIGKAFESGRKRARTEDDAAKSTSAVSKKYAKAPSKVDASTILRANKIFSKLSTLLKEFPELKFILEFENLQAQLETAVVEYVEEKETKKYEAQLLMNYNKEAVPLHSLPDEVLKNCLSYVGKGHYGVVGLVSKKLNEAYKEEFGQKTAYLEMATSVKLANHCLNELCKNLEEKDELIKAAAVNGNLDILRAAVKDGYDLFPLVALEKTTVYPDLDEDENGAYYDPEEYFEPFDVYYTEDDKKQSSWGPQKVNLAKLVERGHLHVLKYLHEELHYFLGLHRYIKPAIEHGKLEILEWLESIDILDNYDLRIGYKDNYDLNDKLDFCECAIKSGNVDSLKWLQECYTINNKDSVLGDAINSKSIEMIQYCFDLGYDNLNIYAVEEAIKKTKSVEVFRLLHELGYEFGEMKRWHDKYDMKDYFEIIKFLRSISIPWNDNIMNEIVEYGTMEMIQFAHEDGCPWTGKEFGHLLGTRWSMDKFKYLIDNGCKFDYEKSSGLTWGLRRKKELVLLDYFVGKNSSFDNKLFKEILDYDGTWFEGISYLLEKGKDVQNFKSIEEVLHTNHKIDGIKYFHRLGLPWCLDSSRNTYLLSKIACYNNLEDVKWAYENGCRGGYLVPFVKDEWKENGIRHSSSWKANSVFFQENGLLNEFFLEKSGLNKLDSYNVEEIGDAQLGSLHMSRKSSFFRVNFCSLKNLVDYGYTFSSESEKESVCEEAYKKCCANSHNEEDRKRLALFLVMGVRDDDD</sequence>
<organism evidence="2 3">
    <name type="scientific">Chaetoceros tenuissimus</name>
    <dbReference type="NCBI Taxonomy" id="426638"/>
    <lineage>
        <taxon>Eukaryota</taxon>
        <taxon>Sar</taxon>
        <taxon>Stramenopiles</taxon>
        <taxon>Ochrophyta</taxon>
        <taxon>Bacillariophyta</taxon>
        <taxon>Coscinodiscophyceae</taxon>
        <taxon>Chaetocerotophycidae</taxon>
        <taxon>Chaetocerotales</taxon>
        <taxon>Chaetocerotaceae</taxon>
        <taxon>Chaetoceros</taxon>
    </lineage>
</organism>
<feature type="domain" description="F-box" evidence="1">
    <location>
        <begin position="105"/>
        <end position="155"/>
    </location>
</feature>
<dbReference type="Proteomes" id="UP001054902">
    <property type="component" value="Unassembled WGS sequence"/>
</dbReference>
<dbReference type="PANTHER" id="PTHR46586:SF3">
    <property type="entry name" value="ANKYRIN REPEAT-CONTAINING PROTEIN"/>
    <property type="match status" value="1"/>
</dbReference>
<name>A0AAD3HFD7_9STRA</name>
<dbReference type="InterPro" id="IPR052050">
    <property type="entry name" value="SecEffector_AnkRepeat"/>
</dbReference>
<comment type="caution">
    <text evidence="2">The sequence shown here is derived from an EMBL/GenBank/DDBJ whole genome shotgun (WGS) entry which is preliminary data.</text>
</comment>
<dbReference type="AlphaFoldDB" id="A0AAD3HFD7"/>
<dbReference type="InterPro" id="IPR001810">
    <property type="entry name" value="F-box_dom"/>
</dbReference>
<protein>
    <recommendedName>
        <fullName evidence="1">F-box domain-containing protein</fullName>
    </recommendedName>
</protein>
<dbReference type="PROSITE" id="PS50181">
    <property type="entry name" value="FBOX"/>
    <property type="match status" value="1"/>
</dbReference>
<keyword evidence="3" id="KW-1185">Reference proteome</keyword>